<feature type="coiled-coil region" evidence="1">
    <location>
        <begin position="235"/>
        <end position="269"/>
    </location>
</feature>
<organism evidence="2 3">
    <name type="scientific">Athelia psychrophila</name>
    <dbReference type="NCBI Taxonomy" id="1759441"/>
    <lineage>
        <taxon>Eukaryota</taxon>
        <taxon>Fungi</taxon>
        <taxon>Dikarya</taxon>
        <taxon>Basidiomycota</taxon>
        <taxon>Agaricomycotina</taxon>
        <taxon>Agaricomycetes</taxon>
        <taxon>Agaricomycetidae</taxon>
        <taxon>Atheliales</taxon>
        <taxon>Atheliaceae</taxon>
        <taxon>Athelia</taxon>
    </lineage>
</organism>
<keyword evidence="3" id="KW-1185">Reference proteome</keyword>
<evidence type="ECO:0000313" key="3">
    <source>
        <dbReference type="Proteomes" id="UP000076532"/>
    </source>
</evidence>
<sequence>MSAMFSNLSTLTLTSDATIVSQYTPDEYKKTSYYNSITRDGDHPELVYHSDFLTTLFSKPVGRHTHIPVKSLCGVFDTPINWSSVDPACFFTHGPPGEEKGSLSPTAIWVGVIPGSTSSNTTHKVSQEILALLLKNGVEDVAVEWHEAVPQRLAGPPLMHHVGSDNATHYVCRFLTAILGIPLVIKGMEEEDAQGTLTLWFHKNRNKDGNPSDKVYRVSNCHVLRKDTTRGLDEIKKAQEIIKLEVKERKDAENMRLILNEAIADLEALCNKVTKYWSDIELHCNIGLVHWMRSKYSPQDLTAMFYPLGGGVTTFKLRIEGRAIKEDLANPIEFDSEGQHCLIVGEDNNTTNLTIRHYTSLVSFTLSGVGIKSIELSIYNLGVKNAKAFSAKGDSGSLVWPTKKGKACIIGQLHSGNNKGGSTSNHVTYCTPGCYFLDQIRKKFKYTTFYCTTWSAPA</sequence>
<dbReference type="Proteomes" id="UP000076532">
    <property type="component" value="Unassembled WGS sequence"/>
</dbReference>
<reference evidence="2 3" key="1">
    <citation type="journal article" date="2016" name="Mol. Biol. Evol.">
        <title>Comparative Genomics of Early-Diverging Mushroom-Forming Fungi Provides Insights into the Origins of Lignocellulose Decay Capabilities.</title>
        <authorList>
            <person name="Nagy L.G."/>
            <person name="Riley R."/>
            <person name="Tritt A."/>
            <person name="Adam C."/>
            <person name="Daum C."/>
            <person name="Floudas D."/>
            <person name="Sun H."/>
            <person name="Yadav J.S."/>
            <person name="Pangilinan J."/>
            <person name="Larsson K.H."/>
            <person name="Matsuura K."/>
            <person name="Barry K."/>
            <person name="Labutti K."/>
            <person name="Kuo R."/>
            <person name="Ohm R.A."/>
            <person name="Bhattacharya S.S."/>
            <person name="Shirouzu T."/>
            <person name="Yoshinaga Y."/>
            <person name="Martin F.M."/>
            <person name="Grigoriev I.V."/>
            <person name="Hibbett D.S."/>
        </authorList>
    </citation>
    <scope>NUCLEOTIDE SEQUENCE [LARGE SCALE GENOMIC DNA]</scope>
    <source>
        <strain evidence="2 3">CBS 109695</strain>
    </source>
</reference>
<gene>
    <name evidence="2" type="ORF">FIBSPDRAFT_914423</name>
</gene>
<protein>
    <submittedName>
        <fullName evidence="2">Uncharacterized protein</fullName>
    </submittedName>
</protein>
<evidence type="ECO:0000313" key="2">
    <source>
        <dbReference type="EMBL" id="KZP07741.1"/>
    </source>
</evidence>
<proteinExistence type="predicted"/>
<name>A0A165WME5_9AGAM</name>
<dbReference type="EMBL" id="KV417741">
    <property type="protein sequence ID" value="KZP07741.1"/>
    <property type="molecule type" value="Genomic_DNA"/>
</dbReference>
<evidence type="ECO:0000256" key="1">
    <source>
        <dbReference type="SAM" id="Coils"/>
    </source>
</evidence>
<dbReference type="OrthoDB" id="5424209at2759"/>
<dbReference type="AlphaFoldDB" id="A0A165WME5"/>
<accession>A0A165WME5</accession>
<keyword evidence="1" id="KW-0175">Coiled coil</keyword>